<feature type="region of interest" description="Disordered" evidence="1">
    <location>
        <begin position="34"/>
        <end position="60"/>
    </location>
</feature>
<name>A0A438NF51_EXOME</name>
<dbReference type="EMBL" id="NAJM01000004">
    <property type="protein sequence ID" value="RVX74354.1"/>
    <property type="molecule type" value="Genomic_DNA"/>
</dbReference>
<reference evidence="2 3" key="1">
    <citation type="submission" date="2017-03" db="EMBL/GenBank/DDBJ databases">
        <title>Genomes of endolithic fungi from Antarctica.</title>
        <authorList>
            <person name="Coleine C."/>
            <person name="Masonjones S."/>
            <person name="Stajich J.E."/>
        </authorList>
    </citation>
    <scope>NUCLEOTIDE SEQUENCE [LARGE SCALE GENOMIC DNA]</scope>
    <source>
        <strain evidence="2 3">CCFEE 6314</strain>
    </source>
</reference>
<dbReference type="OrthoDB" id="203796at2759"/>
<organism evidence="2 3">
    <name type="scientific">Exophiala mesophila</name>
    <name type="common">Black yeast-like fungus</name>
    <dbReference type="NCBI Taxonomy" id="212818"/>
    <lineage>
        <taxon>Eukaryota</taxon>
        <taxon>Fungi</taxon>
        <taxon>Dikarya</taxon>
        <taxon>Ascomycota</taxon>
        <taxon>Pezizomycotina</taxon>
        <taxon>Eurotiomycetes</taxon>
        <taxon>Chaetothyriomycetidae</taxon>
        <taxon>Chaetothyriales</taxon>
        <taxon>Herpotrichiellaceae</taxon>
        <taxon>Exophiala</taxon>
    </lineage>
</organism>
<protein>
    <submittedName>
        <fullName evidence="2">Uncharacterized protein</fullName>
    </submittedName>
</protein>
<gene>
    <name evidence="2" type="ORF">B0A52_01479</name>
</gene>
<comment type="caution">
    <text evidence="2">The sequence shown here is derived from an EMBL/GenBank/DDBJ whole genome shotgun (WGS) entry which is preliminary data.</text>
</comment>
<sequence length="393" mass="43234">MSPSSSAEKANLQCHLNNLDRQSQQQAQDLPPSYENTLIDVPTSNPRPHGRSRPSQARISIPTQNPLHSLQRLSRINFANYLTQIPASTLSTDQTTVTTTHPELSSKQYALANFIREQAALPPKPIMVIRGFRGGPEFGSAPNQVDFEIKANLTGLLDFHTGTEADGQGSSDMSRVRVKMFNPPTGSSPSSSSSSSTPPALRVRPNESPLDAWIRTFTTDSSSTAGGAENRTFTISRVPLNLPVSVLEGHVRTLIAATRYRGKVTVEFPVLYRDVVVSRTSGNWFVKLVGLYNVRRFEVVQCVWTVGGATDDDEVHDGDATGELGDSVDADREADRNARAGLVAQEWWNEWKASILNAVLGKKKGWITVEDWLEAKMGVREAEKKKDWGFDGM</sequence>
<accession>A0A438NF51</accession>
<proteinExistence type="predicted"/>
<evidence type="ECO:0000313" key="3">
    <source>
        <dbReference type="Proteomes" id="UP000288859"/>
    </source>
</evidence>
<dbReference type="VEuPathDB" id="FungiDB:PV10_07425"/>
<dbReference type="Proteomes" id="UP000288859">
    <property type="component" value="Unassembled WGS sequence"/>
</dbReference>
<evidence type="ECO:0000256" key="1">
    <source>
        <dbReference type="SAM" id="MobiDB-lite"/>
    </source>
</evidence>
<feature type="region of interest" description="Disordered" evidence="1">
    <location>
        <begin position="178"/>
        <end position="205"/>
    </location>
</feature>
<dbReference type="PANTHER" id="PTHR37848:SF1">
    <property type="entry name" value="SUN DOMAIN-CONTAINING PROTEIN"/>
    <property type="match status" value="1"/>
</dbReference>
<evidence type="ECO:0000313" key="2">
    <source>
        <dbReference type="EMBL" id="RVX74354.1"/>
    </source>
</evidence>
<dbReference type="AlphaFoldDB" id="A0A438NF51"/>
<feature type="compositionally biased region" description="Low complexity" evidence="1">
    <location>
        <begin position="183"/>
        <end position="199"/>
    </location>
</feature>
<dbReference type="PANTHER" id="PTHR37848">
    <property type="entry name" value="EXPRESSED PROTEIN"/>
    <property type="match status" value="1"/>
</dbReference>